<dbReference type="EMBL" id="CABITT030000003">
    <property type="protein sequence ID" value="VVA99508.1"/>
    <property type="molecule type" value="Genomic_DNA"/>
</dbReference>
<keyword evidence="2" id="KW-1185">Reference proteome</keyword>
<name>A0A565BD04_9BRAS</name>
<evidence type="ECO:0000313" key="2">
    <source>
        <dbReference type="Proteomes" id="UP000489600"/>
    </source>
</evidence>
<protein>
    <submittedName>
        <fullName evidence="1">Uncharacterized protein</fullName>
    </submittedName>
</protein>
<sequence>MISPLQLLIPRQINKYIAEEEIWKLTEDVVVEKAEPEVDSFSPVPDLLCAPLNHLKRLMRNTISTLVRGTFDLAVERVDSKNSFESLSIWKPRGCDPHSPSTPVAGAPPCLSLSSPLLCSSICRRNFSIYSANLAVSFLESSNPLHQYEIQISV</sequence>
<evidence type="ECO:0000313" key="1">
    <source>
        <dbReference type="EMBL" id="VVA99508.1"/>
    </source>
</evidence>
<accession>A0A565BD04</accession>
<dbReference type="Proteomes" id="UP000489600">
    <property type="component" value="Unassembled WGS sequence"/>
</dbReference>
<dbReference type="AlphaFoldDB" id="A0A565BD04"/>
<reference evidence="1" key="1">
    <citation type="submission" date="2019-07" db="EMBL/GenBank/DDBJ databases">
        <authorList>
            <person name="Dittberner H."/>
        </authorList>
    </citation>
    <scope>NUCLEOTIDE SEQUENCE [LARGE SCALE GENOMIC DNA]</scope>
</reference>
<proteinExistence type="predicted"/>
<comment type="caution">
    <text evidence="1">The sequence shown here is derived from an EMBL/GenBank/DDBJ whole genome shotgun (WGS) entry which is preliminary data.</text>
</comment>
<gene>
    <name evidence="1" type="ORF">ANE_LOCUS9953</name>
</gene>
<organism evidence="1 2">
    <name type="scientific">Arabis nemorensis</name>
    <dbReference type="NCBI Taxonomy" id="586526"/>
    <lineage>
        <taxon>Eukaryota</taxon>
        <taxon>Viridiplantae</taxon>
        <taxon>Streptophyta</taxon>
        <taxon>Embryophyta</taxon>
        <taxon>Tracheophyta</taxon>
        <taxon>Spermatophyta</taxon>
        <taxon>Magnoliopsida</taxon>
        <taxon>eudicotyledons</taxon>
        <taxon>Gunneridae</taxon>
        <taxon>Pentapetalae</taxon>
        <taxon>rosids</taxon>
        <taxon>malvids</taxon>
        <taxon>Brassicales</taxon>
        <taxon>Brassicaceae</taxon>
        <taxon>Arabideae</taxon>
        <taxon>Arabis</taxon>
    </lineage>
</organism>